<name>M2YQS5_PSEFD</name>
<dbReference type="VEuPathDB" id="FungiDB:MYCFIDRAFT_77863"/>
<reference evidence="3 4" key="1">
    <citation type="journal article" date="2012" name="PLoS Pathog.">
        <title>Diverse lifestyles and strategies of plant pathogenesis encoded in the genomes of eighteen Dothideomycetes fungi.</title>
        <authorList>
            <person name="Ohm R.A."/>
            <person name="Feau N."/>
            <person name="Henrissat B."/>
            <person name="Schoch C.L."/>
            <person name="Horwitz B.A."/>
            <person name="Barry K.W."/>
            <person name="Condon B.J."/>
            <person name="Copeland A.C."/>
            <person name="Dhillon B."/>
            <person name="Glaser F."/>
            <person name="Hesse C.N."/>
            <person name="Kosti I."/>
            <person name="LaButti K."/>
            <person name="Lindquist E.A."/>
            <person name="Lucas S."/>
            <person name="Salamov A.A."/>
            <person name="Bradshaw R.E."/>
            <person name="Ciuffetti L."/>
            <person name="Hamelin R.C."/>
            <person name="Kema G.H.J."/>
            <person name="Lawrence C."/>
            <person name="Scott J.A."/>
            <person name="Spatafora J.W."/>
            <person name="Turgeon B.G."/>
            <person name="de Wit P.J.G.M."/>
            <person name="Zhong S."/>
            <person name="Goodwin S.B."/>
            <person name="Grigoriev I.V."/>
        </authorList>
    </citation>
    <scope>NUCLEOTIDE SEQUENCE [LARGE SCALE GENOMIC DNA]</scope>
    <source>
        <strain evidence="3 4">CIRAD86</strain>
    </source>
</reference>
<sequence length="187" mass="21394">MATSMLESNVRLAQRLPPRLLNFFKKYPPPQLRIGAAAPQTSIPPAESPTGTITPSSEAQTQSNTLDTSKRFHNPFLPWKNPRTGNWHGPAYSLRRQADLFKLAKAYDVLPLMPLSNKHPDVKLQKRIENGLRVQGTGVGKKVKGKLWERQLGRKLEERRKAMEGMPEMIKQWKERGHGRGWKKWPK</sequence>
<dbReference type="HOGENOM" id="CLU_076154_1_0_1"/>
<feature type="domain" description="Large ribosomal subunit protein mL59" evidence="2">
    <location>
        <begin position="18"/>
        <end position="175"/>
    </location>
</feature>
<dbReference type="AlphaFoldDB" id="M2YQS5"/>
<dbReference type="STRING" id="383855.M2YQS5"/>
<feature type="region of interest" description="Disordered" evidence="1">
    <location>
        <begin position="40"/>
        <end position="77"/>
    </location>
</feature>
<dbReference type="RefSeq" id="XP_007928907.1">
    <property type="nucleotide sequence ID" value="XM_007930716.1"/>
</dbReference>
<evidence type="ECO:0000259" key="2">
    <source>
        <dbReference type="Pfam" id="PF18126"/>
    </source>
</evidence>
<evidence type="ECO:0000313" key="3">
    <source>
        <dbReference type="EMBL" id="EME80080.1"/>
    </source>
</evidence>
<feature type="compositionally biased region" description="Polar residues" evidence="1">
    <location>
        <begin position="40"/>
        <end position="67"/>
    </location>
</feature>
<dbReference type="GO" id="GO:0003735">
    <property type="term" value="F:structural constituent of ribosome"/>
    <property type="evidence" value="ECO:0007669"/>
    <property type="project" value="InterPro"/>
</dbReference>
<dbReference type="Proteomes" id="UP000016932">
    <property type="component" value="Unassembled WGS sequence"/>
</dbReference>
<dbReference type="OrthoDB" id="18529at2759"/>
<accession>M2YQS5</accession>
<dbReference type="PANTHER" id="PTHR28041">
    <property type="entry name" value="54S RIBOSOMAL PROTEIN L25, MITOCHONDRIAL"/>
    <property type="match status" value="1"/>
</dbReference>
<evidence type="ECO:0000256" key="1">
    <source>
        <dbReference type="SAM" id="MobiDB-lite"/>
    </source>
</evidence>
<protein>
    <recommendedName>
        <fullName evidence="2">Large ribosomal subunit protein mL59 domain-containing protein</fullName>
    </recommendedName>
</protein>
<dbReference type="GeneID" id="19341372"/>
<dbReference type="Pfam" id="PF18126">
    <property type="entry name" value="Mitoc_mL59"/>
    <property type="match status" value="1"/>
</dbReference>
<dbReference type="KEGG" id="pfj:MYCFIDRAFT_77863"/>
<dbReference type="InterPro" id="IPR037507">
    <property type="entry name" value="Ribosomal_mL59"/>
</dbReference>
<dbReference type="PANTHER" id="PTHR28041:SF1">
    <property type="entry name" value="LARGE RIBOSOMAL SUBUNIT PROTEIN ML59"/>
    <property type="match status" value="1"/>
</dbReference>
<keyword evidence="4" id="KW-1185">Reference proteome</keyword>
<dbReference type="GO" id="GO:0005762">
    <property type="term" value="C:mitochondrial large ribosomal subunit"/>
    <property type="evidence" value="ECO:0007669"/>
    <property type="project" value="InterPro"/>
</dbReference>
<dbReference type="EMBL" id="KB446561">
    <property type="protein sequence ID" value="EME80080.1"/>
    <property type="molecule type" value="Genomic_DNA"/>
</dbReference>
<gene>
    <name evidence="3" type="ORF">MYCFIDRAFT_77863</name>
</gene>
<dbReference type="eggNOG" id="ENOG502S29G">
    <property type="taxonomic scope" value="Eukaryota"/>
</dbReference>
<proteinExistence type="predicted"/>
<evidence type="ECO:0000313" key="4">
    <source>
        <dbReference type="Proteomes" id="UP000016932"/>
    </source>
</evidence>
<dbReference type="InterPro" id="IPR040922">
    <property type="entry name" value="Ribosomal_mL59_dom"/>
</dbReference>
<organism evidence="3 4">
    <name type="scientific">Pseudocercospora fijiensis (strain CIRAD86)</name>
    <name type="common">Black leaf streak disease fungus</name>
    <name type="synonym">Mycosphaerella fijiensis</name>
    <dbReference type="NCBI Taxonomy" id="383855"/>
    <lineage>
        <taxon>Eukaryota</taxon>
        <taxon>Fungi</taxon>
        <taxon>Dikarya</taxon>
        <taxon>Ascomycota</taxon>
        <taxon>Pezizomycotina</taxon>
        <taxon>Dothideomycetes</taxon>
        <taxon>Dothideomycetidae</taxon>
        <taxon>Mycosphaerellales</taxon>
        <taxon>Mycosphaerellaceae</taxon>
        <taxon>Pseudocercospora</taxon>
    </lineage>
</organism>